<dbReference type="GO" id="GO:0005634">
    <property type="term" value="C:nucleus"/>
    <property type="evidence" value="ECO:0007669"/>
    <property type="project" value="TreeGrafter"/>
</dbReference>
<gene>
    <name evidence="1" type="ORF">HaLaN_00056</name>
</gene>
<dbReference type="InterPro" id="IPR011009">
    <property type="entry name" value="Kinase-like_dom_sf"/>
</dbReference>
<feature type="non-terminal residue" evidence="1">
    <location>
        <position position="1"/>
    </location>
</feature>
<keyword evidence="2" id="KW-1185">Reference proteome</keyword>
<keyword evidence="1" id="KW-0418">Kinase</keyword>
<dbReference type="Gene3D" id="1.10.510.10">
    <property type="entry name" value="Transferase(Phosphotransferase) domain 1"/>
    <property type="match status" value="1"/>
</dbReference>
<evidence type="ECO:0000313" key="1">
    <source>
        <dbReference type="EMBL" id="GFH05573.1"/>
    </source>
</evidence>
<dbReference type="EMBL" id="BLLF01000002">
    <property type="protein sequence ID" value="GFH05573.1"/>
    <property type="molecule type" value="Genomic_DNA"/>
</dbReference>
<dbReference type="GO" id="GO:0072354">
    <property type="term" value="F:histone H3T3 kinase activity"/>
    <property type="evidence" value="ECO:0007669"/>
    <property type="project" value="TreeGrafter"/>
</dbReference>
<dbReference type="GO" id="GO:0005737">
    <property type="term" value="C:cytoplasm"/>
    <property type="evidence" value="ECO:0007669"/>
    <property type="project" value="TreeGrafter"/>
</dbReference>
<evidence type="ECO:0000313" key="2">
    <source>
        <dbReference type="Proteomes" id="UP000485058"/>
    </source>
</evidence>
<protein>
    <submittedName>
        <fullName evidence="1">Protein kinase domain-containing protein</fullName>
    </submittedName>
</protein>
<keyword evidence="1" id="KW-0808">Transferase</keyword>
<dbReference type="AlphaFoldDB" id="A0A699Y6B3"/>
<organism evidence="1 2">
    <name type="scientific">Haematococcus lacustris</name>
    <name type="common">Green alga</name>
    <name type="synonym">Haematococcus pluvialis</name>
    <dbReference type="NCBI Taxonomy" id="44745"/>
    <lineage>
        <taxon>Eukaryota</taxon>
        <taxon>Viridiplantae</taxon>
        <taxon>Chlorophyta</taxon>
        <taxon>core chlorophytes</taxon>
        <taxon>Chlorophyceae</taxon>
        <taxon>CS clade</taxon>
        <taxon>Chlamydomonadales</taxon>
        <taxon>Haematococcaceae</taxon>
        <taxon>Haematococcus</taxon>
    </lineage>
</organism>
<dbReference type="PANTHER" id="PTHR24419">
    <property type="entry name" value="INTERLEUKIN-1 RECEPTOR-ASSOCIATED KINASE"/>
    <property type="match status" value="1"/>
</dbReference>
<comment type="caution">
    <text evidence="1">The sequence shown here is derived from an EMBL/GenBank/DDBJ whole genome shotgun (WGS) entry which is preliminary data.</text>
</comment>
<reference evidence="1 2" key="1">
    <citation type="submission" date="2020-02" db="EMBL/GenBank/DDBJ databases">
        <title>Draft genome sequence of Haematococcus lacustris strain NIES-144.</title>
        <authorList>
            <person name="Morimoto D."/>
            <person name="Nakagawa S."/>
            <person name="Yoshida T."/>
            <person name="Sawayama S."/>
        </authorList>
    </citation>
    <scope>NUCLEOTIDE SEQUENCE [LARGE SCALE GENOMIC DNA]</scope>
    <source>
        <strain evidence="1 2">NIES-144</strain>
    </source>
</reference>
<dbReference type="GO" id="GO:0035556">
    <property type="term" value="P:intracellular signal transduction"/>
    <property type="evidence" value="ECO:0007669"/>
    <property type="project" value="TreeGrafter"/>
</dbReference>
<accession>A0A699Y6B3</accession>
<dbReference type="SUPFAM" id="SSF56112">
    <property type="entry name" value="Protein kinase-like (PK-like)"/>
    <property type="match status" value="1"/>
</dbReference>
<proteinExistence type="predicted"/>
<dbReference type="GO" id="GO:0000278">
    <property type="term" value="P:mitotic cell cycle"/>
    <property type="evidence" value="ECO:0007669"/>
    <property type="project" value="TreeGrafter"/>
</dbReference>
<sequence length="236" mass="25685">IVFKVVPVEGTAMVNNAPQKRAHEMAAEAVIALTLTGLRRPSDAAGQPAVNQSSCFVETHQVGVCRGPYAKELVRAWHKWDKAHGSENDPVDGLQPSQLYLVIAMADCGRDLEKAAVPGFDQARSLLAQVAMALAVGEEALEFEHRDLHWGNVMVQAAASPTINFRLKGQDIKVDTHGMTAALIDFTASRLRTLTGKLAYCNLSSDPELFEGPKGEVQVSLHPDLPCLFYQHWSTS</sequence>
<dbReference type="Pfam" id="PF12330">
    <property type="entry name" value="Haspin_kinase"/>
    <property type="match status" value="1"/>
</dbReference>
<name>A0A699Y6B3_HAELA</name>
<dbReference type="Proteomes" id="UP000485058">
    <property type="component" value="Unassembled WGS sequence"/>
</dbReference>
<dbReference type="PANTHER" id="PTHR24419:SF18">
    <property type="entry name" value="SERINE_THREONINE-PROTEIN KINASE HASPIN"/>
    <property type="match status" value="1"/>
</dbReference>
<dbReference type="Gene3D" id="3.30.200.20">
    <property type="entry name" value="Phosphorylase Kinase, domain 1"/>
    <property type="match status" value="1"/>
</dbReference>